<evidence type="ECO:0000313" key="17">
    <source>
        <dbReference type="Proteomes" id="UP001142055"/>
    </source>
</evidence>
<evidence type="ECO:0000256" key="14">
    <source>
        <dbReference type="ARBA" id="ARBA00048524"/>
    </source>
</evidence>
<dbReference type="GO" id="GO:0005829">
    <property type="term" value="C:cytosol"/>
    <property type="evidence" value="ECO:0007669"/>
    <property type="project" value="TreeGrafter"/>
</dbReference>
<dbReference type="CDD" id="cd01173">
    <property type="entry name" value="pyridoxal_pyridoxamine_kinase"/>
    <property type="match status" value="1"/>
</dbReference>
<dbReference type="EMBL" id="JAPWDV010000001">
    <property type="protein sequence ID" value="KAJ6224548.1"/>
    <property type="molecule type" value="Genomic_DNA"/>
</dbReference>
<sequence length="318" mass="35172">MLSNEHSSINGHNQTNEPRVLSIQSHVVSGYCGNKSAVFPLQTLGFDVDFINSVQFSNHTGYGTWKGQVLNETELRELYDGLKQNGLDRFYTHLLTGYARSPSFLEAMHSVIGEIKSNQSNAIYLCDPVLGDNGRLYVPKELVPIFRDKIIPLADIITPNQFEAELLSESKITDLKSALNAIDILHGKGIRTVVISSTDEGFNQSDPKNLTIIASSNHTGTRQLYSISIPRVSATFVGTGDLFAALFLAWFTKTSFNLKIALENVVATLQSIIQRTIKFAENRDGGTTKRGNVELKIIQGRNDILEPNVAIRCNEITI</sequence>
<evidence type="ECO:0000313" key="16">
    <source>
        <dbReference type="EMBL" id="KAJ6224548.1"/>
    </source>
</evidence>
<proteinExistence type="inferred from homology"/>
<keyword evidence="9" id="KW-0418">Kinase</keyword>
<dbReference type="GO" id="GO:0008478">
    <property type="term" value="F:pyridoxal kinase activity"/>
    <property type="evidence" value="ECO:0007669"/>
    <property type="project" value="UniProtKB-EC"/>
</dbReference>
<evidence type="ECO:0000256" key="1">
    <source>
        <dbReference type="ARBA" id="ARBA00004750"/>
    </source>
</evidence>
<evidence type="ECO:0000256" key="6">
    <source>
        <dbReference type="ARBA" id="ARBA00018134"/>
    </source>
</evidence>
<dbReference type="NCBIfam" id="TIGR00687">
    <property type="entry name" value="pyridox_kin"/>
    <property type="match status" value="1"/>
</dbReference>
<dbReference type="InterPro" id="IPR013749">
    <property type="entry name" value="PM/HMP-P_kinase-1"/>
</dbReference>
<dbReference type="OrthoDB" id="2104723at2759"/>
<name>A0A9Q0MG67_BLOTA</name>
<evidence type="ECO:0000256" key="4">
    <source>
        <dbReference type="ARBA" id="ARBA00008805"/>
    </source>
</evidence>
<protein>
    <recommendedName>
        <fullName evidence="6">Pyridoxal kinase</fullName>
        <ecNumber evidence="5">2.7.1.35</ecNumber>
    </recommendedName>
    <alternativeName>
        <fullName evidence="11">Pyridoxine kinase</fullName>
    </alternativeName>
</protein>
<evidence type="ECO:0000256" key="12">
    <source>
        <dbReference type="ARBA" id="ARBA00047310"/>
    </source>
</evidence>
<evidence type="ECO:0000256" key="8">
    <source>
        <dbReference type="ARBA" id="ARBA00022741"/>
    </source>
</evidence>
<comment type="pathway">
    <text evidence="2">Cofactor metabolism; pyridoxal 5'-phosphate salvage; pyridoxine 5'-phosphate from pyridoxine: step 1/1.</text>
</comment>
<dbReference type="GO" id="GO:0005524">
    <property type="term" value="F:ATP binding"/>
    <property type="evidence" value="ECO:0007669"/>
    <property type="project" value="UniProtKB-KW"/>
</dbReference>
<keyword evidence="17" id="KW-1185">Reference proteome</keyword>
<comment type="pathway">
    <text evidence="3">Cofactor metabolism; pyridoxal 5'-phosphate salvage; pyridoxal 5'-phosphate from pyridoxal: step 1/1.</text>
</comment>
<evidence type="ECO:0000256" key="10">
    <source>
        <dbReference type="ARBA" id="ARBA00022840"/>
    </source>
</evidence>
<feature type="domain" description="Pyridoxamine kinase/Phosphomethylpyrimidine kinase" evidence="15">
    <location>
        <begin position="109"/>
        <end position="279"/>
    </location>
</feature>
<evidence type="ECO:0000259" key="15">
    <source>
        <dbReference type="Pfam" id="PF08543"/>
    </source>
</evidence>
<dbReference type="Pfam" id="PF08543">
    <property type="entry name" value="Phos_pyr_kin"/>
    <property type="match status" value="1"/>
</dbReference>
<reference evidence="16" key="1">
    <citation type="submission" date="2022-12" db="EMBL/GenBank/DDBJ databases">
        <title>Genome assemblies of Blomia tropicalis.</title>
        <authorList>
            <person name="Cui Y."/>
        </authorList>
    </citation>
    <scope>NUCLEOTIDE SEQUENCE</scope>
    <source>
        <tissue evidence="16">Adult mites</tissue>
    </source>
</reference>
<comment type="pathway">
    <text evidence="1">Cofactor metabolism; pyridoxal 5'-phosphate salvage; pyridoxamine 5'-phosphate from pyridoxamine: step 1/1.</text>
</comment>
<dbReference type="InterPro" id="IPR004625">
    <property type="entry name" value="PyrdxlKinase"/>
</dbReference>
<evidence type="ECO:0000256" key="11">
    <source>
        <dbReference type="ARBA" id="ARBA00032808"/>
    </source>
</evidence>
<evidence type="ECO:0000256" key="7">
    <source>
        <dbReference type="ARBA" id="ARBA00022679"/>
    </source>
</evidence>
<accession>A0A9Q0MG67</accession>
<dbReference type="OMA" id="HTQYGQW"/>
<dbReference type="PANTHER" id="PTHR10534:SF2">
    <property type="entry name" value="PYRIDOXAL KINASE"/>
    <property type="match status" value="1"/>
</dbReference>
<comment type="similarity">
    <text evidence="4">Belongs to the pyridoxine kinase family.</text>
</comment>
<keyword evidence="8" id="KW-0547">Nucleotide-binding</keyword>
<comment type="catalytic activity">
    <reaction evidence="14">
        <text>pyridoxine + ATP = pyridoxine 5'-phosphate + ADP + H(+)</text>
        <dbReference type="Rhea" id="RHEA:25108"/>
        <dbReference type="ChEBI" id="CHEBI:15378"/>
        <dbReference type="ChEBI" id="CHEBI:16709"/>
        <dbReference type="ChEBI" id="CHEBI:30616"/>
        <dbReference type="ChEBI" id="CHEBI:58589"/>
        <dbReference type="ChEBI" id="CHEBI:456216"/>
        <dbReference type="EC" id="2.7.1.35"/>
    </reaction>
    <physiologicalReaction direction="left-to-right" evidence="14">
        <dbReference type="Rhea" id="RHEA:25109"/>
    </physiologicalReaction>
</comment>
<evidence type="ECO:0000256" key="13">
    <source>
        <dbReference type="ARBA" id="ARBA00047377"/>
    </source>
</evidence>
<keyword evidence="7" id="KW-0808">Transferase</keyword>
<organism evidence="16 17">
    <name type="scientific">Blomia tropicalis</name>
    <name type="common">Mite</name>
    <dbReference type="NCBI Taxonomy" id="40697"/>
    <lineage>
        <taxon>Eukaryota</taxon>
        <taxon>Metazoa</taxon>
        <taxon>Ecdysozoa</taxon>
        <taxon>Arthropoda</taxon>
        <taxon>Chelicerata</taxon>
        <taxon>Arachnida</taxon>
        <taxon>Acari</taxon>
        <taxon>Acariformes</taxon>
        <taxon>Sarcoptiformes</taxon>
        <taxon>Astigmata</taxon>
        <taxon>Glycyphagoidea</taxon>
        <taxon>Echimyopodidae</taxon>
        <taxon>Blomia</taxon>
    </lineage>
</organism>
<comment type="catalytic activity">
    <reaction evidence="13">
        <text>pyridoxal + ATP = pyridoxal 5'-phosphate + ADP + H(+)</text>
        <dbReference type="Rhea" id="RHEA:10224"/>
        <dbReference type="ChEBI" id="CHEBI:15378"/>
        <dbReference type="ChEBI" id="CHEBI:17310"/>
        <dbReference type="ChEBI" id="CHEBI:30616"/>
        <dbReference type="ChEBI" id="CHEBI:456216"/>
        <dbReference type="ChEBI" id="CHEBI:597326"/>
        <dbReference type="EC" id="2.7.1.35"/>
    </reaction>
    <physiologicalReaction direction="left-to-right" evidence="13">
        <dbReference type="Rhea" id="RHEA:10225"/>
    </physiologicalReaction>
</comment>
<keyword evidence="10" id="KW-0067">ATP-binding</keyword>
<dbReference type="AlphaFoldDB" id="A0A9Q0MG67"/>
<evidence type="ECO:0000256" key="2">
    <source>
        <dbReference type="ARBA" id="ARBA00004835"/>
    </source>
</evidence>
<dbReference type="InterPro" id="IPR029056">
    <property type="entry name" value="Ribokinase-like"/>
</dbReference>
<evidence type="ECO:0000256" key="3">
    <source>
        <dbReference type="ARBA" id="ARBA00005210"/>
    </source>
</evidence>
<dbReference type="EC" id="2.7.1.35" evidence="5"/>
<dbReference type="SUPFAM" id="SSF53613">
    <property type="entry name" value="Ribokinase-like"/>
    <property type="match status" value="1"/>
</dbReference>
<dbReference type="Proteomes" id="UP001142055">
    <property type="component" value="Chromosome 1"/>
</dbReference>
<evidence type="ECO:0000256" key="9">
    <source>
        <dbReference type="ARBA" id="ARBA00022777"/>
    </source>
</evidence>
<dbReference type="PANTHER" id="PTHR10534">
    <property type="entry name" value="PYRIDOXAL KINASE"/>
    <property type="match status" value="1"/>
</dbReference>
<evidence type="ECO:0000256" key="5">
    <source>
        <dbReference type="ARBA" id="ARBA00012104"/>
    </source>
</evidence>
<dbReference type="Gene3D" id="3.40.1190.20">
    <property type="match status" value="1"/>
</dbReference>
<comment type="catalytic activity">
    <reaction evidence="12">
        <text>pyridoxamine + ATP = pyridoxamine 5'-phosphate + ADP + H(+)</text>
        <dbReference type="Rhea" id="RHEA:25104"/>
        <dbReference type="ChEBI" id="CHEBI:15378"/>
        <dbReference type="ChEBI" id="CHEBI:30616"/>
        <dbReference type="ChEBI" id="CHEBI:57761"/>
        <dbReference type="ChEBI" id="CHEBI:58451"/>
        <dbReference type="ChEBI" id="CHEBI:456216"/>
        <dbReference type="EC" id="2.7.1.35"/>
    </reaction>
    <physiologicalReaction direction="left-to-right" evidence="12">
        <dbReference type="Rhea" id="RHEA:25105"/>
    </physiologicalReaction>
</comment>
<dbReference type="GO" id="GO:0009443">
    <property type="term" value="P:pyridoxal 5'-phosphate salvage"/>
    <property type="evidence" value="ECO:0007669"/>
    <property type="project" value="InterPro"/>
</dbReference>
<comment type="caution">
    <text evidence="16">The sequence shown here is derived from an EMBL/GenBank/DDBJ whole genome shotgun (WGS) entry which is preliminary data.</text>
</comment>
<gene>
    <name evidence="16" type="ORF">RDWZM_003093</name>
</gene>